<dbReference type="PATRIC" id="fig|540747.5.peg.5718"/>
<evidence type="ECO:0000313" key="3">
    <source>
        <dbReference type="EMBL" id="QEW26672.1"/>
    </source>
</evidence>
<sequence>MVMDDPQMVTPKLLIHVPGNLLDRHGQAGFGIYGRIAPDLRRMGLEVDFVERPSTTELSAYTKEDFHLVHHGFLRRFNLLNCGIAYVWPYWYLDQRGVLCDSSMLNAKPRLDGVNGRQARKFLDALQRKTIGRGVSKYDQPERTEPIGHGAIVVFLQGLSDPVMRSMHMMETEMLDLVLRHRQGRRVLIKPHPKFPDTIASAHARMLAEREPEVRVIDANIHDLLEGAYCSVSICSGASFEGLFHRVPAILFGRSDFAVCAWTVRNAEEAEQALTEIGEVDFPYERFLFWFLRKKMYNQRDPNLVARVLQRIKRTGFDLMPDGPAGPVTRVLGPAEDEPPPSPLVPLSAKSDDKGPGRKG</sequence>
<proteinExistence type="predicted"/>
<dbReference type="EMBL" id="LAXI01000007">
    <property type="protein sequence ID" value="KRS17481.1"/>
    <property type="molecule type" value="Genomic_DNA"/>
</dbReference>
<dbReference type="Proteomes" id="UP000325785">
    <property type="component" value="Chromosome"/>
</dbReference>
<dbReference type="KEGG" id="rid:RIdsm_02472"/>
<dbReference type="AlphaFoldDB" id="A0A0T5P826"/>
<reference evidence="2 4" key="1">
    <citation type="submission" date="2015-04" db="EMBL/GenBank/DDBJ databases">
        <title>The draft genome sequence of Roseovarius indicus B108T.</title>
        <authorList>
            <person name="Li G."/>
            <person name="Lai Q."/>
            <person name="Shao Z."/>
            <person name="Yan P."/>
        </authorList>
    </citation>
    <scope>NUCLEOTIDE SEQUENCE [LARGE SCALE GENOMIC DNA]</scope>
    <source>
        <strain evidence="2 4">B108</strain>
    </source>
</reference>
<dbReference type="EMBL" id="CP031598">
    <property type="protein sequence ID" value="QEW26672.1"/>
    <property type="molecule type" value="Genomic_DNA"/>
</dbReference>
<evidence type="ECO:0000256" key="1">
    <source>
        <dbReference type="SAM" id="MobiDB-lite"/>
    </source>
</evidence>
<gene>
    <name evidence="3" type="ORF">RIdsm_02472</name>
    <name evidence="2" type="ORF">XM52_13410</name>
</gene>
<dbReference type="RefSeq" id="WP_057816647.1">
    <property type="nucleotide sequence ID" value="NZ_FOMY01000001.1"/>
</dbReference>
<reference evidence="3 5" key="2">
    <citation type="submission" date="2018-08" db="EMBL/GenBank/DDBJ databases">
        <title>Genetic Globetrotter - A new plasmid hitch-hiking vast phylogenetic and geographic distances.</title>
        <authorList>
            <person name="Vollmers J."/>
            <person name="Petersen J."/>
        </authorList>
    </citation>
    <scope>NUCLEOTIDE SEQUENCE [LARGE SCALE GENOMIC DNA]</scope>
    <source>
        <strain evidence="3 5">DSM 26383</strain>
    </source>
</reference>
<evidence type="ECO:0000313" key="5">
    <source>
        <dbReference type="Proteomes" id="UP000325785"/>
    </source>
</evidence>
<feature type="region of interest" description="Disordered" evidence="1">
    <location>
        <begin position="320"/>
        <end position="360"/>
    </location>
</feature>
<name>A0A0T5P826_9RHOB</name>
<organism evidence="2 4">
    <name type="scientific">Roseovarius indicus</name>
    <dbReference type="NCBI Taxonomy" id="540747"/>
    <lineage>
        <taxon>Bacteria</taxon>
        <taxon>Pseudomonadati</taxon>
        <taxon>Pseudomonadota</taxon>
        <taxon>Alphaproteobacteria</taxon>
        <taxon>Rhodobacterales</taxon>
        <taxon>Roseobacteraceae</taxon>
        <taxon>Roseovarius</taxon>
    </lineage>
</organism>
<accession>A0A0T5P826</accession>
<dbReference type="STRING" id="540747.SAMN04488031_101870"/>
<feature type="compositionally biased region" description="Basic and acidic residues" evidence="1">
    <location>
        <begin position="350"/>
        <end position="360"/>
    </location>
</feature>
<keyword evidence="4" id="KW-1185">Reference proteome</keyword>
<evidence type="ECO:0000313" key="2">
    <source>
        <dbReference type="EMBL" id="KRS17481.1"/>
    </source>
</evidence>
<evidence type="ECO:0000313" key="4">
    <source>
        <dbReference type="Proteomes" id="UP000051401"/>
    </source>
</evidence>
<protein>
    <submittedName>
        <fullName evidence="3">Capsule polysaccharide biosynthesis protein</fullName>
    </submittedName>
</protein>
<dbReference type="Proteomes" id="UP000051401">
    <property type="component" value="Unassembled WGS sequence"/>
</dbReference>